<reference evidence="1" key="1">
    <citation type="journal article" date="2021" name="Nat. Commun.">
        <title>Genomic analyses provide insights into spinach domestication and the genetic basis of agronomic traits.</title>
        <authorList>
            <person name="Cai X."/>
            <person name="Sun X."/>
            <person name="Xu C."/>
            <person name="Sun H."/>
            <person name="Wang X."/>
            <person name="Ge C."/>
            <person name="Zhang Z."/>
            <person name="Wang Q."/>
            <person name="Fei Z."/>
            <person name="Jiao C."/>
            <person name="Wang Q."/>
        </authorList>
    </citation>
    <scope>NUCLEOTIDE SEQUENCE [LARGE SCALE GENOMIC DNA]</scope>
    <source>
        <strain evidence="1">cv. Varoflay</strain>
    </source>
</reference>
<organism evidence="1 2">
    <name type="scientific">Spinacia oleracea</name>
    <name type="common">Spinach</name>
    <dbReference type="NCBI Taxonomy" id="3562"/>
    <lineage>
        <taxon>Eukaryota</taxon>
        <taxon>Viridiplantae</taxon>
        <taxon>Streptophyta</taxon>
        <taxon>Embryophyta</taxon>
        <taxon>Tracheophyta</taxon>
        <taxon>Spermatophyta</taxon>
        <taxon>Magnoliopsida</taxon>
        <taxon>eudicotyledons</taxon>
        <taxon>Gunneridae</taxon>
        <taxon>Pentapetalae</taxon>
        <taxon>Caryophyllales</taxon>
        <taxon>Chenopodiaceae</taxon>
        <taxon>Chenopodioideae</taxon>
        <taxon>Anserineae</taxon>
        <taxon>Spinacia</taxon>
    </lineage>
</organism>
<evidence type="ECO:0008006" key="3">
    <source>
        <dbReference type="Google" id="ProtNLM"/>
    </source>
</evidence>
<evidence type="ECO:0000313" key="2">
    <source>
        <dbReference type="RefSeq" id="XP_056685959.1"/>
    </source>
</evidence>
<name>A0ABM3QRH2_SPIOL</name>
<dbReference type="GeneID" id="130461776"/>
<proteinExistence type="predicted"/>
<dbReference type="PANTHER" id="PTHR45023">
    <property type="match status" value="1"/>
</dbReference>
<protein>
    <recommendedName>
        <fullName evidence="3">No apical meristem-associated C-terminal domain-containing protein</fullName>
    </recommendedName>
</protein>
<dbReference type="Proteomes" id="UP000813463">
    <property type="component" value="Chromosome 5"/>
</dbReference>
<dbReference type="RefSeq" id="XP_056685959.1">
    <property type="nucleotide sequence ID" value="XM_056829981.1"/>
</dbReference>
<gene>
    <name evidence="2" type="primary">LOC130461776</name>
</gene>
<sequence length="138" mass="16184">MKSMKKKTIKKYKGVVEVEVEQESWLTISNDGITGNDQTFEDLCARIVQYYNDWKKEGPEVDIEKASNHWYKMSAEVSKFNGAYISIKDSHPSGHDEDQVISMAMTLWNSRNPTSRSFPYLHSWKILQDEPKWKEFSR</sequence>
<evidence type="ECO:0000313" key="1">
    <source>
        <dbReference type="Proteomes" id="UP000813463"/>
    </source>
</evidence>
<dbReference type="PANTHER" id="PTHR45023:SF4">
    <property type="entry name" value="GLYCINE-RICH PROTEIN-RELATED"/>
    <property type="match status" value="1"/>
</dbReference>
<keyword evidence="1" id="KW-1185">Reference proteome</keyword>
<accession>A0ABM3QRH2</accession>
<reference evidence="2" key="2">
    <citation type="submission" date="2025-08" db="UniProtKB">
        <authorList>
            <consortium name="RefSeq"/>
        </authorList>
    </citation>
    <scope>IDENTIFICATION</scope>
    <source>
        <tissue evidence="2">Leaf</tissue>
    </source>
</reference>